<feature type="region of interest" description="Disordered" evidence="1">
    <location>
        <begin position="335"/>
        <end position="418"/>
    </location>
</feature>
<feature type="region of interest" description="Disordered" evidence="1">
    <location>
        <begin position="1"/>
        <end position="35"/>
    </location>
</feature>
<dbReference type="OrthoDB" id="2275718at2759"/>
<dbReference type="RefSeq" id="XP_037143896.1">
    <property type="nucleotide sequence ID" value="XM_037288001.1"/>
</dbReference>
<feature type="compositionally biased region" description="Low complexity" evidence="1">
    <location>
        <begin position="14"/>
        <end position="31"/>
    </location>
</feature>
<dbReference type="InterPro" id="IPR045117">
    <property type="entry name" value="ATXN2-like"/>
</dbReference>
<accession>A0A7H9B0K8</accession>
<feature type="compositionally biased region" description="Basic residues" evidence="1">
    <location>
        <begin position="745"/>
        <end position="756"/>
    </location>
</feature>
<dbReference type="Proteomes" id="UP000509704">
    <property type="component" value="Chromosome 3"/>
</dbReference>
<evidence type="ECO:0000313" key="3">
    <source>
        <dbReference type="EMBL" id="QLG72168.1"/>
    </source>
</evidence>
<sequence length="756" mass="83252">MKGNFNNRRRDRGNNNSNGSFASGNGSSMGSDRSGNMSVNTGGFYETAETLKAFGDRFDYLLTNSIGSEVVATVSSAIKYSGLLVACNLDSTNGVDIILKYPKIVDSGFSDNIDELSDQLGETLLISGSDVAELEMKGVDFALDEKWDTLKKQELEDKQKRDKRNQGESANGVGYGNNSKNFKTDTDISRGRGDVKERELQKWTPDTGDEVPGISHQTLEESSTSWDQFTVNEEKFGVKSTYDEHLYTTKINKDDPHYEKRLKEAERLAKEIESQGTSGNIHLAEERGLTIDDSGMDEEDLYSGVDRRGNDLLASLKSNSKPSPSKAAVYVAPSLRNQPHHTDPAIISSTSSNKTTDKQVPVTKKIPKATSKISGTDDSLMTIPLDKNETGMNKENETPKSQISIQEESPNKHPNSKDAQIEELKKFAQKFKVPYDIPEDMQDILKSSTLKSDPSLPPKPLNGSNKSSLPPTPSNIRVDIRKNPGTSKMSSQANTPINSPSVGRASISTKRRGAGSFFGSKIPSADNKKKALFNTKFNMFIQSRESYDNSMKKLKDKDSESKSMEPFFIEKPYFTAPTWAGNSEQSYKTLFPDEVTALQKAQMNLQKRQMTNMNAAAAAAAANQQMGLVMGNMMRFPMGPGASPNIMSGMAAGNMGMYMPMQPQPMFYPSMPHMMSVMGGGEDGGRSPSPQTVSPHITPTYMNKGPTASSFGYPGAMPFQPMISGSNGNYRQNYHQGNHYNHNNNHNHHRNNHENH</sequence>
<dbReference type="AlphaFoldDB" id="A0A7H9B0K8"/>
<dbReference type="KEGG" id="zmk:HG535_0C05220"/>
<evidence type="ECO:0000259" key="2">
    <source>
        <dbReference type="SMART" id="SM01272"/>
    </source>
</evidence>
<dbReference type="PANTHER" id="PTHR12854">
    <property type="entry name" value="ATAXIN 2-RELATED"/>
    <property type="match status" value="1"/>
</dbReference>
<feature type="compositionally biased region" description="Polar residues" evidence="1">
    <location>
        <begin position="399"/>
        <end position="408"/>
    </location>
</feature>
<feature type="compositionally biased region" description="Basic and acidic residues" evidence="1">
    <location>
        <begin position="154"/>
        <end position="166"/>
    </location>
</feature>
<feature type="compositionally biased region" description="Polar residues" evidence="1">
    <location>
        <begin position="484"/>
        <end position="501"/>
    </location>
</feature>
<name>A0A7H9B0K8_ZYGMR</name>
<evidence type="ECO:0000256" key="1">
    <source>
        <dbReference type="SAM" id="MobiDB-lite"/>
    </source>
</evidence>
<dbReference type="PANTHER" id="PTHR12854:SF7">
    <property type="entry name" value="ATAXIN-2 HOMOLOG"/>
    <property type="match status" value="1"/>
</dbReference>
<dbReference type="GO" id="GO:0003729">
    <property type="term" value="F:mRNA binding"/>
    <property type="evidence" value="ECO:0007669"/>
    <property type="project" value="TreeGrafter"/>
</dbReference>
<dbReference type="InterPro" id="IPR009604">
    <property type="entry name" value="LsmAD_domain"/>
</dbReference>
<organism evidence="3 4">
    <name type="scientific">Zygotorulaspora mrakii</name>
    <name type="common">Zygosaccharomyces mrakii</name>
    <dbReference type="NCBI Taxonomy" id="42260"/>
    <lineage>
        <taxon>Eukaryota</taxon>
        <taxon>Fungi</taxon>
        <taxon>Dikarya</taxon>
        <taxon>Ascomycota</taxon>
        <taxon>Saccharomycotina</taxon>
        <taxon>Saccharomycetes</taxon>
        <taxon>Saccharomycetales</taxon>
        <taxon>Saccharomycetaceae</taxon>
        <taxon>Zygotorulaspora</taxon>
    </lineage>
</organism>
<dbReference type="EMBL" id="CP058606">
    <property type="protein sequence ID" value="QLG72168.1"/>
    <property type="molecule type" value="Genomic_DNA"/>
</dbReference>
<protein>
    <recommendedName>
        <fullName evidence="2">LsmAD domain-containing protein</fullName>
    </recommendedName>
</protein>
<feature type="domain" description="LsmAD" evidence="2">
    <location>
        <begin position="236"/>
        <end position="308"/>
    </location>
</feature>
<feature type="compositionally biased region" description="Basic and acidic residues" evidence="1">
    <location>
        <begin position="182"/>
        <end position="201"/>
    </location>
</feature>
<feature type="compositionally biased region" description="Basic and acidic residues" evidence="1">
    <location>
        <begin position="409"/>
        <end position="418"/>
    </location>
</feature>
<dbReference type="Pfam" id="PF14438">
    <property type="entry name" value="SM-ATX"/>
    <property type="match status" value="1"/>
</dbReference>
<feature type="region of interest" description="Disordered" evidence="1">
    <location>
        <begin position="448"/>
        <end position="505"/>
    </location>
</feature>
<feature type="compositionally biased region" description="Basic and acidic residues" evidence="1">
    <location>
        <begin position="386"/>
        <end position="398"/>
    </location>
</feature>
<dbReference type="Pfam" id="PF06741">
    <property type="entry name" value="LsmAD"/>
    <property type="match status" value="1"/>
</dbReference>
<feature type="region of interest" description="Disordered" evidence="1">
    <location>
        <begin position="724"/>
        <end position="756"/>
    </location>
</feature>
<dbReference type="GO" id="GO:0010494">
    <property type="term" value="C:cytoplasmic stress granule"/>
    <property type="evidence" value="ECO:0007669"/>
    <property type="project" value="TreeGrafter"/>
</dbReference>
<proteinExistence type="predicted"/>
<feature type="compositionally biased region" description="Low complexity" evidence="1">
    <location>
        <begin position="729"/>
        <end position="744"/>
    </location>
</feature>
<dbReference type="GeneID" id="59235866"/>
<keyword evidence="4" id="KW-1185">Reference proteome</keyword>
<evidence type="ECO:0000313" key="4">
    <source>
        <dbReference type="Proteomes" id="UP000509704"/>
    </source>
</evidence>
<dbReference type="GO" id="GO:0034063">
    <property type="term" value="P:stress granule assembly"/>
    <property type="evidence" value="ECO:0007669"/>
    <property type="project" value="TreeGrafter"/>
</dbReference>
<reference evidence="3 4" key="1">
    <citation type="submission" date="2020-07" db="EMBL/GenBank/DDBJ databases">
        <title>The yeast mating-type switching endonuclease HO is a domesticated member of an unorthodox homing genetic element family.</title>
        <authorList>
            <person name="Coughlan A.Y."/>
            <person name="Lombardi L."/>
            <person name="Braun-Galleani S."/>
            <person name="Martos A.R."/>
            <person name="Galeote V."/>
            <person name="Bigey F."/>
            <person name="Dequin S."/>
            <person name="Byrne K.P."/>
            <person name="Wolfe K.H."/>
        </authorList>
    </citation>
    <scope>NUCLEOTIDE SEQUENCE [LARGE SCALE GENOMIC DNA]</scope>
    <source>
        <strain evidence="3 4">NRRL Y-6702</strain>
    </source>
</reference>
<feature type="region of interest" description="Disordered" evidence="1">
    <location>
        <begin position="154"/>
        <end position="222"/>
    </location>
</feature>
<dbReference type="InterPro" id="IPR025852">
    <property type="entry name" value="SM_dom_ATX"/>
</dbReference>
<dbReference type="SMART" id="SM01272">
    <property type="entry name" value="LsmAD"/>
    <property type="match status" value="1"/>
</dbReference>
<gene>
    <name evidence="3" type="ORF">HG535_0C05220</name>
</gene>